<dbReference type="EMBL" id="JAGSOV010000054">
    <property type="protein sequence ID" value="MCO1658470.1"/>
    <property type="molecule type" value="Genomic_DNA"/>
</dbReference>
<feature type="domain" description="Beta-lactamase-related" evidence="1">
    <location>
        <begin position="10"/>
        <end position="319"/>
    </location>
</feature>
<dbReference type="PANTHER" id="PTHR46825:SF9">
    <property type="entry name" value="BETA-LACTAMASE-RELATED DOMAIN-CONTAINING PROTEIN"/>
    <property type="match status" value="1"/>
</dbReference>
<accession>A0ABT1A647</accession>
<evidence type="ECO:0000259" key="1">
    <source>
        <dbReference type="Pfam" id="PF00144"/>
    </source>
</evidence>
<name>A0ABT1A647_9PSEU</name>
<evidence type="ECO:0000313" key="2">
    <source>
        <dbReference type="EMBL" id="MCO1658470.1"/>
    </source>
</evidence>
<dbReference type="InterPro" id="IPR050491">
    <property type="entry name" value="AmpC-like"/>
</dbReference>
<dbReference type="InterPro" id="IPR001466">
    <property type="entry name" value="Beta-lactam-related"/>
</dbReference>
<organism evidence="2 3">
    <name type="scientific">Pseudonocardia humida</name>
    <dbReference type="NCBI Taxonomy" id="2800819"/>
    <lineage>
        <taxon>Bacteria</taxon>
        <taxon>Bacillati</taxon>
        <taxon>Actinomycetota</taxon>
        <taxon>Actinomycetes</taxon>
        <taxon>Pseudonocardiales</taxon>
        <taxon>Pseudonocardiaceae</taxon>
        <taxon>Pseudonocardia</taxon>
    </lineage>
</organism>
<protein>
    <submittedName>
        <fullName evidence="2">Beta-lactamase family protein</fullName>
    </submittedName>
</protein>
<dbReference type="RefSeq" id="WP_252442437.1">
    <property type="nucleotide sequence ID" value="NZ_JAGSOV010000054.1"/>
</dbReference>
<proteinExistence type="predicted"/>
<dbReference type="PANTHER" id="PTHR46825">
    <property type="entry name" value="D-ALANYL-D-ALANINE-CARBOXYPEPTIDASE/ENDOPEPTIDASE AMPH"/>
    <property type="match status" value="1"/>
</dbReference>
<keyword evidence="3" id="KW-1185">Reference proteome</keyword>
<gene>
    <name evidence="2" type="ORF">KDL28_25720</name>
</gene>
<dbReference type="SUPFAM" id="SSF56601">
    <property type="entry name" value="beta-lactamase/transpeptidase-like"/>
    <property type="match status" value="1"/>
</dbReference>
<sequence>MTTNEQVLAEFVEATAIEHGVPGLAVGVWADGQEVFACHGVTSVEDPLPVTPDTMFALGSVSKTATATAVLRLVVEGRLELDAPVRRHVPELVLADERAAATITVLQLLNHTAGLGWRLNADTGDGDDALAAHVARMGELELIAPPGTRASYSQEGYNLLGRVIEVVTGLTYERAVAELLFEPLGLAHSYYRPADVLTRRHTVGHEGTAVVRPLTDTRANGPGGGLVSSAADQLRWARFHLGDGAPILAAAMLRRMREPTVELRGSSLGDAFGLCWFLRDVDGVRTVGHGGSANGQFAELILVPERDFAVVSLVNGNPGGIPANRAVVRRVLDHHLGLVERDPEPLPYDGAGAREVVGRYATDILVLDVVDTGTGLTAAAYLKPEVRAASEVDLPADVPPAGLGLLPGPGGEFVITDGAMVGLRGYFQRDEHGAVVAAELAGRTHTRVRAGDPGGRT</sequence>
<dbReference type="Gene3D" id="3.40.710.10">
    <property type="entry name" value="DD-peptidase/beta-lactamase superfamily"/>
    <property type="match status" value="1"/>
</dbReference>
<reference evidence="2" key="1">
    <citation type="submission" date="2021-04" db="EMBL/GenBank/DDBJ databases">
        <title>Pseudonocardia sp. nov., isolated from sandy soil of mangrove forest.</title>
        <authorList>
            <person name="Zan Z."/>
            <person name="Huang R."/>
            <person name="Liu W."/>
        </authorList>
    </citation>
    <scope>NUCLEOTIDE SEQUENCE</scope>
    <source>
        <strain evidence="2">S2-4</strain>
    </source>
</reference>
<dbReference type="Proteomes" id="UP001165283">
    <property type="component" value="Unassembled WGS sequence"/>
</dbReference>
<dbReference type="InterPro" id="IPR012338">
    <property type="entry name" value="Beta-lactam/transpept-like"/>
</dbReference>
<comment type="caution">
    <text evidence="2">The sequence shown here is derived from an EMBL/GenBank/DDBJ whole genome shotgun (WGS) entry which is preliminary data.</text>
</comment>
<evidence type="ECO:0000313" key="3">
    <source>
        <dbReference type="Proteomes" id="UP001165283"/>
    </source>
</evidence>
<dbReference type="Pfam" id="PF00144">
    <property type="entry name" value="Beta-lactamase"/>
    <property type="match status" value="1"/>
</dbReference>